<accession>A0A328B2W6</accession>
<dbReference type="Pfam" id="PF21716">
    <property type="entry name" value="dnstrm_HI1420"/>
    <property type="match status" value="1"/>
</dbReference>
<dbReference type="InterPro" id="IPR001387">
    <property type="entry name" value="Cro/C1-type_HTH"/>
</dbReference>
<comment type="caution">
    <text evidence="2">The sequence shown here is derived from an EMBL/GenBank/DDBJ whole genome shotgun (WGS) entry which is preliminary data.</text>
</comment>
<evidence type="ECO:0000313" key="3">
    <source>
        <dbReference type="Proteomes" id="UP000249842"/>
    </source>
</evidence>
<keyword evidence="3" id="KW-1185">Reference proteome</keyword>
<dbReference type="AlphaFoldDB" id="A0A328B2W6"/>
<dbReference type="Gene3D" id="1.10.260.40">
    <property type="entry name" value="lambda repressor-like DNA-binding domains"/>
    <property type="match status" value="1"/>
</dbReference>
<dbReference type="GO" id="GO:0003677">
    <property type="term" value="F:DNA binding"/>
    <property type="evidence" value="ECO:0007669"/>
    <property type="project" value="InterPro"/>
</dbReference>
<dbReference type="PROSITE" id="PS50943">
    <property type="entry name" value="HTH_CROC1"/>
    <property type="match status" value="1"/>
</dbReference>
<dbReference type="PANTHER" id="PTHR40275:SF1">
    <property type="entry name" value="SSL7038 PROTEIN"/>
    <property type="match status" value="1"/>
</dbReference>
<feature type="domain" description="HTH cro/C1-type" evidence="1">
    <location>
        <begin position="52"/>
        <end position="97"/>
    </location>
</feature>
<protein>
    <submittedName>
        <fullName evidence="2">Putative addiction module antidote protein</fullName>
    </submittedName>
</protein>
<dbReference type="Proteomes" id="UP000249842">
    <property type="component" value="Unassembled WGS sequence"/>
</dbReference>
<proteinExistence type="predicted"/>
<evidence type="ECO:0000259" key="1">
    <source>
        <dbReference type="PROSITE" id="PS50943"/>
    </source>
</evidence>
<organism evidence="2 3">
    <name type="scientific">Phenylobacterium hankyongense</name>
    <dbReference type="NCBI Taxonomy" id="1813876"/>
    <lineage>
        <taxon>Bacteria</taxon>
        <taxon>Pseudomonadati</taxon>
        <taxon>Pseudomonadota</taxon>
        <taxon>Alphaproteobacteria</taxon>
        <taxon>Caulobacterales</taxon>
        <taxon>Caulobacteraceae</taxon>
        <taxon>Phenylobacterium</taxon>
    </lineage>
</organism>
<dbReference type="EMBL" id="QFYP01000001">
    <property type="protein sequence ID" value="RAK60865.1"/>
    <property type="molecule type" value="Genomic_DNA"/>
</dbReference>
<dbReference type="PANTHER" id="PTHR40275">
    <property type="entry name" value="SSL7038 PROTEIN"/>
    <property type="match status" value="1"/>
</dbReference>
<dbReference type="InterPro" id="IPR010982">
    <property type="entry name" value="Lambda_DNA-bd_dom_sf"/>
</dbReference>
<reference evidence="3" key="1">
    <citation type="submission" date="2018-05" db="EMBL/GenBank/DDBJ databases">
        <authorList>
            <person name="Li X."/>
        </authorList>
    </citation>
    <scope>NUCLEOTIDE SEQUENCE [LARGE SCALE GENOMIC DNA]</scope>
    <source>
        <strain evidence="3">HKS-05</strain>
    </source>
</reference>
<sequence length="101" mass="10808">MNKLAIETDAYDSALVLDTPEAIEEYLVDAFESEDSAVIAHALGVVARARGMSQLAEETGLSRQALYKALSVEGNPEFSTVMKVAHALGFKLSPTRIAQPA</sequence>
<dbReference type="OrthoDB" id="9798416at2"/>
<name>A0A328B2W6_9CAUL</name>
<evidence type="ECO:0000313" key="2">
    <source>
        <dbReference type="EMBL" id="RAK60865.1"/>
    </source>
</evidence>
<gene>
    <name evidence="2" type="ORF">DJ021_14120</name>
</gene>
<dbReference type="NCBIfam" id="TIGR02684">
    <property type="entry name" value="dnstrm_HI1420"/>
    <property type="match status" value="1"/>
</dbReference>
<dbReference type="CDD" id="cd00093">
    <property type="entry name" value="HTH_XRE"/>
    <property type="match status" value="1"/>
</dbReference>
<dbReference type="SUPFAM" id="SSF47413">
    <property type="entry name" value="lambda repressor-like DNA-binding domains"/>
    <property type="match status" value="1"/>
</dbReference>
<dbReference type="InterPro" id="IPR014057">
    <property type="entry name" value="HI1420"/>
</dbReference>